<proteinExistence type="predicted"/>
<feature type="domain" description="CHK kinase-like" evidence="1">
    <location>
        <begin position="128"/>
        <end position="351"/>
    </location>
</feature>
<dbReference type="GeneID" id="101894657"/>
<dbReference type="RefSeq" id="XP_005183312.1">
    <property type="nucleotide sequence ID" value="XM_005183255.2"/>
</dbReference>
<dbReference type="OrthoDB" id="190089at2759"/>
<organism evidence="2">
    <name type="scientific">Musca domestica</name>
    <name type="common">House fly</name>
    <dbReference type="NCBI Taxonomy" id="7370"/>
    <lineage>
        <taxon>Eukaryota</taxon>
        <taxon>Metazoa</taxon>
        <taxon>Ecdysozoa</taxon>
        <taxon>Arthropoda</taxon>
        <taxon>Hexapoda</taxon>
        <taxon>Insecta</taxon>
        <taxon>Pterygota</taxon>
        <taxon>Neoptera</taxon>
        <taxon>Endopterygota</taxon>
        <taxon>Diptera</taxon>
        <taxon>Brachycera</taxon>
        <taxon>Muscomorpha</taxon>
        <taxon>Muscoidea</taxon>
        <taxon>Muscidae</taxon>
        <taxon>Musca</taxon>
    </lineage>
</organism>
<reference evidence="2" key="1">
    <citation type="submission" date="2020-05" db="UniProtKB">
        <authorList>
            <consortium name="EnsemblMetazoa"/>
        </authorList>
    </citation>
    <scope>IDENTIFICATION</scope>
    <source>
        <strain evidence="2">Aabys</strain>
    </source>
</reference>
<dbReference type="KEGG" id="mde:101894657"/>
<name>A0A1I8MMQ0_MUSDO</name>
<sequence length="452" mass="52166">MACESEYEENVDNLRKLFKANNIVSFNIQHIQCSAGSSSGDNYMSVVKRIQIRGHHNCDNYRDSNFMSVIIKRQIPSLSRRQLYRCDEAFCNEIMAYNHVIPLLDRYMSESVFPKCFYAGHDDVGEIIVLEDLKEIGYRMQNRLTGLDLNFCELVMKQLAKFHAASIAAQRLDNAMFRDKCKQVCEIVYCKEAEEFYKNILETSIQESLNSLRSSNVDGCLTEPIRLIEKLQYKLFAKIQCYITNPPDHMSVMCHGDLWMNNIMFTTTSSSRDSSNKSITDDADCQQNGAKAANRVPSDVKFFDLQAMRFASPVFDILHFIYTSTKRDLRDLYTTHLLEIYALALSSNLEEQFTHSSSDLDSLRDTYSLPNITTEYYKHVLYGLAICMWILPAVTFDPNNIPNLDAISEMNRSAKEIKCTQKLTPEYHSRLRDLALEFYQNGYLNLSHIDDQ</sequence>
<dbReference type="VEuPathDB" id="VectorBase:MDOA006577"/>
<dbReference type="InterPro" id="IPR011009">
    <property type="entry name" value="Kinase-like_dom_sf"/>
</dbReference>
<gene>
    <name evidence="2" type="primary">101894657</name>
    <name evidence="4" type="synonym">LOC101894657</name>
</gene>
<accession>A0A1I8MMQ0</accession>
<dbReference type="STRING" id="7370.A0A1I8MMQ0"/>
<dbReference type="InterPro" id="IPR004119">
    <property type="entry name" value="EcKL"/>
</dbReference>
<protein>
    <submittedName>
        <fullName evidence="4">Uncharacterized protein LOC101894657 isoform X1</fullName>
    </submittedName>
</protein>
<dbReference type="Pfam" id="PF02958">
    <property type="entry name" value="EcKL"/>
    <property type="match status" value="2"/>
</dbReference>
<dbReference type="eggNOG" id="ENOG502SGND">
    <property type="taxonomic scope" value="Eukaryota"/>
</dbReference>
<dbReference type="SUPFAM" id="SSF56112">
    <property type="entry name" value="Protein kinase-like (PK-like)"/>
    <property type="match status" value="1"/>
</dbReference>
<dbReference type="Gene3D" id="3.90.1200.10">
    <property type="match status" value="1"/>
</dbReference>
<evidence type="ECO:0000313" key="4">
    <source>
        <dbReference type="RefSeq" id="XP_005183312.1"/>
    </source>
</evidence>
<dbReference type="PANTHER" id="PTHR11012:SF47">
    <property type="entry name" value="GH22833P"/>
    <property type="match status" value="1"/>
</dbReference>
<dbReference type="AlphaFoldDB" id="A0A1I8MMQ0"/>
<reference evidence="4" key="2">
    <citation type="submission" date="2025-04" db="UniProtKB">
        <authorList>
            <consortium name="RefSeq"/>
        </authorList>
    </citation>
    <scope>IDENTIFICATION</scope>
    <source>
        <strain evidence="4">Aabys</strain>
    </source>
</reference>
<evidence type="ECO:0000259" key="1">
    <source>
        <dbReference type="SMART" id="SM00587"/>
    </source>
</evidence>
<dbReference type="VEuPathDB" id="VectorBase:MDOMA2_010087"/>
<keyword evidence="3" id="KW-1185">Reference proteome</keyword>
<dbReference type="PANTHER" id="PTHR11012">
    <property type="entry name" value="PROTEIN KINASE-LIKE DOMAIN-CONTAINING"/>
    <property type="match status" value="1"/>
</dbReference>
<dbReference type="SMART" id="SM00587">
    <property type="entry name" value="CHK"/>
    <property type="match status" value="1"/>
</dbReference>
<dbReference type="Proteomes" id="UP001652621">
    <property type="component" value="Unplaced"/>
</dbReference>
<dbReference type="EnsemblMetazoa" id="MDOA006577-RA">
    <property type="protein sequence ID" value="MDOA006577-PA"/>
    <property type="gene ID" value="MDOA006577"/>
</dbReference>
<evidence type="ECO:0000313" key="2">
    <source>
        <dbReference type="EnsemblMetazoa" id="MDOA006577-PA"/>
    </source>
</evidence>
<dbReference type="InterPro" id="IPR015897">
    <property type="entry name" value="CHK_kinase-like"/>
</dbReference>
<evidence type="ECO:0000313" key="3">
    <source>
        <dbReference type="Proteomes" id="UP001652621"/>
    </source>
</evidence>